<keyword evidence="1" id="KW-0732">Signal</keyword>
<feature type="signal peptide" evidence="1">
    <location>
        <begin position="1"/>
        <end position="31"/>
    </location>
</feature>
<accession>A0ABW2GAR7</accession>
<dbReference type="EMBL" id="JBHSZO010000007">
    <property type="protein sequence ID" value="MFC7217850.1"/>
    <property type="molecule type" value="Genomic_DNA"/>
</dbReference>
<sequence length="87" mass="8722">MSHGPTRRTALLAAAGSALALPVICSAPALATTTPTPTPGPRELPLVTHPRHPAAVYAPDAARSASPEPLNATIGCALDAPNRGGLR</sequence>
<name>A0ABW2GAR7_9ACTN</name>
<dbReference type="InterPro" id="IPR006311">
    <property type="entry name" value="TAT_signal"/>
</dbReference>
<organism evidence="2 3">
    <name type="scientific">Streptomyces polyrhachis</name>
    <dbReference type="NCBI Taxonomy" id="1282885"/>
    <lineage>
        <taxon>Bacteria</taxon>
        <taxon>Bacillati</taxon>
        <taxon>Actinomycetota</taxon>
        <taxon>Actinomycetes</taxon>
        <taxon>Kitasatosporales</taxon>
        <taxon>Streptomycetaceae</taxon>
        <taxon>Streptomyces</taxon>
    </lineage>
</organism>
<reference evidence="3" key="1">
    <citation type="journal article" date="2019" name="Int. J. Syst. Evol. Microbiol.">
        <title>The Global Catalogue of Microorganisms (GCM) 10K type strain sequencing project: providing services to taxonomists for standard genome sequencing and annotation.</title>
        <authorList>
            <consortium name="The Broad Institute Genomics Platform"/>
            <consortium name="The Broad Institute Genome Sequencing Center for Infectious Disease"/>
            <person name="Wu L."/>
            <person name="Ma J."/>
        </authorList>
    </citation>
    <scope>NUCLEOTIDE SEQUENCE [LARGE SCALE GENOMIC DNA]</scope>
    <source>
        <strain evidence="3">CGMCC 1.13681</strain>
    </source>
</reference>
<dbReference type="Proteomes" id="UP001596413">
    <property type="component" value="Unassembled WGS sequence"/>
</dbReference>
<dbReference type="RefSeq" id="WP_386413070.1">
    <property type="nucleotide sequence ID" value="NZ_JBHSZO010000007.1"/>
</dbReference>
<feature type="chain" id="PRO_5045535967" evidence="1">
    <location>
        <begin position="32"/>
        <end position="87"/>
    </location>
</feature>
<gene>
    <name evidence="2" type="ORF">ACFQLX_06660</name>
</gene>
<protein>
    <submittedName>
        <fullName evidence="2">Uncharacterized protein</fullName>
    </submittedName>
</protein>
<evidence type="ECO:0000313" key="3">
    <source>
        <dbReference type="Proteomes" id="UP001596413"/>
    </source>
</evidence>
<keyword evidence="3" id="KW-1185">Reference proteome</keyword>
<proteinExistence type="predicted"/>
<comment type="caution">
    <text evidence="2">The sequence shown here is derived from an EMBL/GenBank/DDBJ whole genome shotgun (WGS) entry which is preliminary data.</text>
</comment>
<evidence type="ECO:0000313" key="2">
    <source>
        <dbReference type="EMBL" id="MFC7217850.1"/>
    </source>
</evidence>
<evidence type="ECO:0000256" key="1">
    <source>
        <dbReference type="SAM" id="SignalP"/>
    </source>
</evidence>
<dbReference type="PROSITE" id="PS51318">
    <property type="entry name" value="TAT"/>
    <property type="match status" value="1"/>
</dbReference>